<evidence type="ECO:0000256" key="1">
    <source>
        <dbReference type="ARBA" id="ARBA00022491"/>
    </source>
</evidence>
<dbReference type="GO" id="GO:0003700">
    <property type="term" value="F:DNA-binding transcription factor activity"/>
    <property type="evidence" value="ECO:0007669"/>
    <property type="project" value="TreeGrafter"/>
</dbReference>
<dbReference type="InterPro" id="IPR000843">
    <property type="entry name" value="HTH_LacI"/>
</dbReference>
<dbReference type="Gene3D" id="3.40.50.2300">
    <property type="match status" value="2"/>
</dbReference>
<dbReference type="EMBL" id="CP014332">
    <property type="protein sequence ID" value="APS42017.1"/>
    <property type="molecule type" value="Genomic_DNA"/>
</dbReference>
<dbReference type="RefSeq" id="WP_075269801.1">
    <property type="nucleotide sequence ID" value="NZ_CP014332.1"/>
</dbReference>
<dbReference type="GO" id="GO:0000976">
    <property type="term" value="F:transcription cis-regulatory region binding"/>
    <property type="evidence" value="ECO:0007669"/>
    <property type="project" value="TreeGrafter"/>
</dbReference>
<dbReference type="Gene3D" id="1.10.260.40">
    <property type="entry name" value="lambda repressor-like DNA-binding domains"/>
    <property type="match status" value="1"/>
</dbReference>
<proteinExistence type="predicted"/>
<dbReference type="STRING" id="1631871.FOL01_1158"/>
<dbReference type="SUPFAM" id="SSF47413">
    <property type="entry name" value="lambda repressor-like DNA-binding domains"/>
    <property type="match status" value="1"/>
</dbReference>
<evidence type="ECO:0000259" key="5">
    <source>
        <dbReference type="PROSITE" id="PS50932"/>
    </source>
</evidence>
<dbReference type="PROSITE" id="PS00356">
    <property type="entry name" value="HTH_LACI_1"/>
    <property type="match status" value="1"/>
</dbReference>
<protein>
    <submittedName>
        <fullName evidence="6">Sucrose operon repressor ScrR, LacI family</fullName>
    </submittedName>
</protein>
<evidence type="ECO:0000256" key="4">
    <source>
        <dbReference type="ARBA" id="ARBA00023163"/>
    </source>
</evidence>
<dbReference type="OrthoDB" id="9796186at2"/>
<dbReference type="CDD" id="cd01392">
    <property type="entry name" value="HTH_LacI"/>
    <property type="match status" value="1"/>
</dbReference>
<dbReference type="Proteomes" id="UP000185473">
    <property type="component" value="Chromosome"/>
</dbReference>
<dbReference type="CDD" id="cd06291">
    <property type="entry name" value="PBP1_Qymf-like"/>
    <property type="match status" value="1"/>
</dbReference>
<reference evidence="6 7" key="1">
    <citation type="submission" date="2016-02" db="EMBL/GenBank/DDBJ databases">
        <title>Complete Genome Sequence of Weissella jogaejeotgali FOL01.</title>
        <authorList>
            <person name="Lee J.-H."/>
            <person name="Ku H.-J."/>
        </authorList>
    </citation>
    <scope>NUCLEOTIDE SEQUENCE [LARGE SCALE GENOMIC DNA]</scope>
    <source>
        <strain evidence="6 7">FOL01</strain>
    </source>
</reference>
<gene>
    <name evidence="6" type="ORF">FOL01_1158</name>
</gene>
<dbReference type="InterPro" id="IPR010982">
    <property type="entry name" value="Lambda_DNA-bd_dom_sf"/>
</dbReference>
<dbReference type="AlphaFoldDB" id="A0A1L6RBS1"/>
<dbReference type="SMART" id="SM00354">
    <property type="entry name" value="HTH_LACI"/>
    <property type="match status" value="1"/>
</dbReference>
<keyword evidence="2" id="KW-0805">Transcription regulation</keyword>
<evidence type="ECO:0000313" key="7">
    <source>
        <dbReference type="Proteomes" id="UP000185473"/>
    </source>
</evidence>
<sequence>MKPKLSDVAEEAGVSPTTVSRVINNHGYLSAATKQKVYDAMATLNYQPNSLARSLKGKKSHIIGLIFPGITNPFFAELIEKLEKQLFLQGYKVILCNSADDVAKERNYLQMLIANQVDGIITGAHNLGIEEYQNTNLPIVAFDRRYTDGMPMISSDNLQGGILATDTLYQAGAKNIYFMGNPNQKGNPTDRRLQGYRQQMAKLGLENHVFPIFFDETPKIKQVSIQQFLKKKQADGIICSDDLTAILVLQTARELNIQVPNDLKIIGYDGSNFIRTYFPELSTVVQPMDDIVMMLVESLINRITNREDKLEESDFILPVSLYHGGTV</sequence>
<dbReference type="Pfam" id="PF00356">
    <property type="entry name" value="LacI"/>
    <property type="match status" value="1"/>
</dbReference>
<dbReference type="KEGG" id="wjo:FOL01_1158"/>
<keyword evidence="7" id="KW-1185">Reference proteome</keyword>
<dbReference type="SUPFAM" id="SSF53822">
    <property type="entry name" value="Periplasmic binding protein-like I"/>
    <property type="match status" value="1"/>
</dbReference>
<organism evidence="6 7">
    <name type="scientific">Weissella jogaejeotgali</name>
    <dbReference type="NCBI Taxonomy" id="1631871"/>
    <lineage>
        <taxon>Bacteria</taxon>
        <taxon>Bacillati</taxon>
        <taxon>Bacillota</taxon>
        <taxon>Bacilli</taxon>
        <taxon>Lactobacillales</taxon>
        <taxon>Lactobacillaceae</taxon>
        <taxon>Weissella</taxon>
    </lineage>
</organism>
<keyword evidence="1" id="KW-0678">Repressor</keyword>
<keyword evidence="4" id="KW-0804">Transcription</keyword>
<dbReference type="InterPro" id="IPR028082">
    <property type="entry name" value="Peripla_BP_I"/>
</dbReference>
<evidence type="ECO:0000256" key="3">
    <source>
        <dbReference type="ARBA" id="ARBA00023125"/>
    </source>
</evidence>
<dbReference type="PRINTS" id="PR00036">
    <property type="entry name" value="HTHLACI"/>
</dbReference>
<dbReference type="PROSITE" id="PS50932">
    <property type="entry name" value="HTH_LACI_2"/>
    <property type="match status" value="1"/>
</dbReference>
<feature type="domain" description="HTH lacI-type" evidence="5">
    <location>
        <begin position="3"/>
        <end position="57"/>
    </location>
</feature>
<evidence type="ECO:0000313" key="6">
    <source>
        <dbReference type="EMBL" id="APS42017.1"/>
    </source>
</evidence>
<keyword evidence="3" id="KW-0238">DNA-binding</keyword>
<accession>A0A1L6RBS1</accession>
<evidence type="ECO:0000256" key="2">
    <source>
        <dbReference type="ARBA" id="ARBA00023015"/>
    </source>
</evidence>
<dbReference type="InterPro" id="IPR046335">
    <property type="entry name" value="LacI/GalR-like_sensor"/>
</dbReference>
<dbReference type="PANTHER" id="PTHR30146:SF95">
    <property type="entry name" value="RIBOSE OPERON REPRESSOR"/>
    <property type="match status" value="1"/>
</dbReference>
<dbReference type="Pfam" id="PF13377">
    <property type="entry name" value="Peripla_BP_3"/>
    <property type="match status" value="1"/>
</dbReference>
<dbReference type="PANTHER" id="PTHR30146">
    <property type="entry name" value="LACI-RELATED TRANSCRIPTIONAL REPRESSOR"/>
    <property type="match status" value="1"/>
</dbReference>
<name>A0A1L6RBS1_9LACO</name>